<dbReference type="AlphaFoldDB" id="A0A9X2ZPW1"/>
<name>A0A9X2ZPW1_9BACT</name>
<sequence>MKALSSVPALVFVLAVAFPLFSNAQTPSESAFKIGPRITLSLGDISDAFGGDAAVGADVRYQFADFPIQGNGAFDFYFADEDVTVFTVDVNTFYVFDVGETLIPYAGAGLGFSNISFDVDTGFGSFSEDTTEIGLNLVGGTELMTGGSFTPFAQAQVTVGDLSRFGLTGGLLFAL</sequence>
<feature type="chain" id="PRO_5040782050" evidence="1">
    <location>
        <begin position="25"/>
        <end position="175"/>
    </location>
</feature>
<evidence type="ECO:0000256" key="1">
    <source>
        <dbReference type="SAM" id="SignalP"/>
    </source>
</evidence>
<dbReference type="SUPFAM" id="SSF56925">
    <property type="entry name" value="OMPA-like"/>
    <property type="match status" value="1"/>
</dbReference>
<organism evidence="2 3">
    <name type="scientific">Salinibacter ruber</name>
    <dbReference type="NCBI Taxonomy" id="146919"/>
    <lineage>
        <taxon>Bacteria</taxon>
        <taxon>Pseudomonadati</taxon>
        <taxon>Rhodothermota</taxon>
        <taxon>Rhodothermia</taxon>
        <taxon>Rhodothermales</taxon>
        <taxon>Salinibacteraceae</taxon>
        <taxon>Salinibacter</taxon>
    </lineage>
</organism>
<accession>A0A9X2ZPW1</accession>
<keyword evidence="1" id="KW-0732">Signal</keyword>
<dbReference type="RefSeq" id="WP_118831830.1">
    <property type="nucleotide sequence ID" value="NZ_CALTSF010000040.1"/>
</dbReference>
<evidence type="ECO:0000313" key="3">
    <source>
        <dbReference type="Proteomes" id="UP001155034"/>
    </source>
</evidence>
<dbReference type="Proteomes" id="UP001155034">
    <property type="component" value="Unassembled WGS sequence"/>
</dbReference>
<dbReference type="InterPro" id="IPR011250">
    <property type="entry name" value="OMP/PagP_B-barrel"/>
</dbReference>
<evidence type="ECO:0000313" key="2">
    <source>
        <dbReference type="EMBL" id="MCS3866967.1"/>
    </source>
</evidence>
<dbReference type="EMBL" id="JANTYZ010000028">
    <property type="protein sequence ID" value="MCS3866967.1"/>
    <property type="molecule type" value="Genomic_DNA"/>
</dbReference>
<protein>
    <submittedName>
        <fullName evidence="2">Opacity protein-like surface antigen</fullName>
    </submittedName>
</protein>
<reference evidence="2" key="1">
    <citation type="submission" date="2022-08" db="EMBL/GenBank/DDBJ databases">
        <title>Genomic Encyclopedia of Type Strains, Phase V (KMG-V): Genome sequencing to study the core and pangenomes of soil and plant-associated prokaryotes.</title>
        <authorList>
            <person name="Whitman W."/>
        </authorList>
    </citation>
    <scope>NUCLEOTIDE SEQUENCE</scope>
    <source>
        <strain evidence="2">SP2016B</strain>
    </source>
</reference>
<proteinExistence type="predicted"/>
<dbReference type="Gene3D" id="2.40.160.20">
    <property type="match status" value="1"/>
</dbReference>
<comment type="caution">
    <text evidence="2">The sequence shown here is derived from an EMBL/GenBank/DDBJ whole genome shotgun (WGS) entry which is preliminary data.</text>
</comment>
<gene>
    <name evidence="2" type="ORF">GGP82_003550</name>
</gene>
<feature type="signal peptide" evidence="1">
    <location>
        <begin position="1"/>
        <end position="24"/>
    </location>
</feature>